<organism evidence="6 7">
    <name type="scientific">Haemaphysalis longicornis</name>
    <name type="common">Bush tick</name>
    <dbReference type="NCBI Taxonomy" id="44386"/>
    <lineage>
        <taxon>Eukaryota</taxon>
        <taxon>Metazoa</taxon>
        <taxon>Ecdysozoa</taxon>
        <taxon>Arthropoda</taxon>
        <taxon>Chelicerata</taxon>
        <taxon>Arachnida</taxon>
        <taxon>Acari</taxon>
        <taxon>Parasitiformes</taxon>
        <taxon>Ixodida</taxon>
        <taxon>Ixodoidea</taxon>
        <taxon>Ixodidae</taxon>
        <taxon>Haemaphysalinae</taxon>
        <taxon>Haemaphysalis</taxon>
    </lineage>
</organism>
<dbReference type="PROSITE" id="PS51257">
    <property type="entry name" value="PROKAR_LIPOPROTEIN"/>
    <property type="match status" value="1"/>
</dbReference>
<comment type="caution">
    <text evidence="6">The sequence shown here is derived from an EMBL/GenBank/DDBJ whole genome shotgun (WGS) entry which is preliminary data.</text>
</comment>
<evidence type="ECO:0000256" key="4">
    <source>
        <dbReference type="ARBA" id="ARBA00023136"/>
    </source>
</evidence>
<accession>A0A9J6H3L0</accession>
<reference evidence="6 7" key="1">
    <citation type="journal article" date="2020" name="Cell">
        <title>Large-Scale Comparative Analyses of Tick Genomes Elucidate Their Genetic Diversity and Vector Capacities.</title>
        <authorList>
            <consortium name="Tick Genome and Microbiome Consortium (TIGMIC)"/>
            <person name="Jia N."/>
            <person name="Wang J."/>
            <person name="Shi W."/>
            <person name="Du L."/>
            <person name="Sun Y."/>
            <person name="Zhan W."/>
            <person name="Jiang J.F."/>
            <person name="Wang Q."/>
            <person name="Zhang B."/>
            <person name="Ji P."/>
            <person name="Bell-Sakyi L."/>
            <person name="Cui X.M."/>
            <person name="Yuan T.T."/>
            <person name="Jiang B.G."/>
            <person name="Yang W.F."/>
            <person name="Lam T.T."/>
            <person name="Chang Q.C."/>
            <person name="Ding S.J."/>
            <person name="Wang X.J."/>
            <person name="Zhu J.G."/>
            <person name="Ruan X.D."/>
            <person name="Zhao L."/>
            <person name="Wei J.T."/>
            <person name="Ye R.Z."/>
            <person name="Que T.C."/>
            <person name="Du C.H."/>
            <person name="Zhou Y.H."/>
            <person name="Cheng J.X."/>
            <person name="Dai P.F."/>
            <person name="Guo W.B."/>
            <person name="Han X.H."/>
            <person name="Huang E.J."/>
            <person name="Li L.F."/>
            <person name="Wei W."/>
            <person name="Gao Y.C."/>
            <person name="Liu J.Z."/>
            <person name="Shao H.Z."/>
            <person name="Wang X."/>
            <person name="Wang C.C."/>
            <person name="Yang T.C."/>
            <person name="Huo Q.B."/>
            <person name="Li W."/>
            <person name="Chen H.Y."/>
            <person name="Chen S.E."/>
            <person name="Zhou L.G."/>
            <person name="Ni X.B."/>
            <person name="Tian J.H."/>
            <person name="Sheng Y."/>
            <person name="Liu T."/>
            <person name="Pan Y.S."/>
            <person name="Xia L.Y."/>
            <person name="Li J."/>
            <person name="Zhao F."/>
            <person name="Cao W.C."/>
        </authorList>
    </citation>
    <scope>NUCLEOTIDE SEQUENCE [LARGE SCALE GENOMIC DNA]</scope>
    <source>
        <strain evidence="6">HaeL-2018</strain>
    </source>
</reference>
<evidence type="ECO:0000256" key="1">
    <source>
        <dbReference type="ARBA" id="ARBA00004141"/>
    </source>
</evidence>
<dbReference type="Gene3D" id="1.20.1080.10">
    <property type="entry name" value="Glycerol uptake facilitator protein"/>
    <property type="match status" value="1"/>
</dbReference>
<gene>
    <name evidence="6" type="ORF">HPB48_011755</name>
</gene>
<proteinExistence type="predicted"/>
<dbReference type="VEuPathDB" id="VectorBase:HLOH_051466"/>
<name>A0A9J6H3L0_HAELO</name>
<keyword evidence="2 5" id="KW-0812">Transmembrane</keyword>
<dbReference type="SUPFAM" id="SSF81338">
    <property type="entry name" value="Aquaporin-like"/>
    <property type="match status" value="1"/>
</dbReference>
<dbReference type="AlphaFoldDB" id="A0A9J6H3L0"/>
<evidence type="ECO:0000313" key="6">
    <source>
        <dbReference type="EMBL" id="KAH9381327.1"/>
    </source>
</evidence>
<feature type="transmembrane region" description="Helical" evidence="5">
    <location>
        <begin position="81"/>
        <end position="103"/>
    </location>
</feature>
<keyword evidence="4 5" id="KW-0472">Membrane</keyword>
<evidence type="ECO:0000256" key="3">
    <source>
        <dbReference type="ARBA" id="ARBA00022989"/>
    </source>
</evidence>
<dbReference type="GO" id="GO:0016020">
    <property type="term" value="C:membrane"/>
    <property type="evidence" value="ECO:0007669"/>
    <property type="project" value="UniProtKB-SubCell"/>
</dbReference>
<comment type="subcellular location">
    <subcellularLocation>
        <location evidence="1">Membrane</location>
        <topology evidence="1">Multi-pass membrane protein</topology>
    </subcellularLocation>
</comment>
<dbReference type="OrthoDB" id="3222at2759"/>
<protein>
    <submittedName>
        <fullName evidence="6">Uncharacterized protein</fullName>
    </submittedName>
</protein>
<dbReference type="Proteomes" id="UP000821853">
    <property type="component" value="Chromosome 9"/>
</dbReference>
<keyword evidence="7" id="KW-1185">Reference proteome</keyword>
<dbReference type="InterPro" id="IPR023271">
    <property type="entry name" value="Aquaporin-like"/>
</dbReference>
<dbReference type="EMBL" id="JABSTR010000011">
    <property type="protein sequence ID" value="KAH9381327.1"/>
    <property type="molecule type" value="Genomic_DNA"/>
</dbReference>
<keyword evidence="3 5" id="KW-1133">Transmembrane helix</keyword>
<evidence type="ECO:0000313" key="7">
    <source>
        <dbReference type="Proteomes" id="UP000821853"/>
    </source>
</evidence>
<sequence length="115" mass="12163">MRPVESAAPQAHLQSHLGHTVSSCRWRSVTLPGHQSSLGSSRVHEALGAWQAFGVEFVLSFLLASTVFASRDTSHLGGGDALVVGFAYLACTLAGVSAALYVYCSSSLTPRRCQI</sequence>
<dbReference type="Pfam" id="PF00230">
    <property type="entry name" value="MIP"/>
    <property type="match status" value="1"/>
</dbReference>
<evidence type="ECO:0000256" key="2">
    <source>
        <dbReference type="ARBA" id="ARBA00022692"/>
    </source>
</evidence>
<feature type="transmembrane region" description="Helical" evidence="5">
    <location>
        <begin position="48"/>
        <end position="69"/>
    </location>
</feature>
<dbReference type="GO" id="GO:0015267">
    <property type="term" value="F:channel activity"/>
    <property type="evidence" value="ECO:0007669"/>
    <property type="project" value="InterPro"/>
</dbReference>
<evidence type="ECO:0000256" key="5">
    <source>
        <dbReference type="SAM" id="Phobius"/>
    </source>
</evidence>
<dbReference type="InterPro" id="IPR000425">
    <property type="entry name" value="MIP"/>
</dbReference>